<accession>A0A7S4A481</accession>
<dbReference type="InterPro" id="IPR015915">
    <property type="entry name" value="Kelch-typ_b-propeller"/>
</dbReference>
<proteinExistence type="predicted"/>
<sequence>MAASGETLPAAPSDSLMRLGSVRDVVLARVPIEAHRALAQTCKALRRLVYSDDFAKLRKTLGFEEYGLLLLAGRIYEDGGAMVERGKQFVCLTHNLESLGFAAQTDCPLDLDEFTTALSTEGRLFVCGDANHDRKLLIYDTRKHEWVRDPRYPASIPVVMYGQCTAFLDNTLVVVAGGTNAVGRPWGFSWDEQLRMWQSLPPVPTVVAHASYGVIGSCLFVVGGYSRGGAHAEQYGGVMVPGATMGRMSSYTARLQIFDMTTRTWSLGPPLDALKDRMEEPTTAAVFHRRLYVFCQRAMDSCPDAELCAQPYHVYCFDPNSNSWSELPALPVGSHSELAACVHDGRLVVAGTVNYDPEPFHEINPPATYHYEWDDGAEMWKERPLLIDDGAWPRGKLGSLVSVPLRIR</sequence>
<dbReference type="Gene3D" id="2.120.10.80">
    <property type="entry name" value="Kelch-type beta propeller"/>
    <property type="match status" value="1"/>
</dbReference>
<evidence type="ECO:0000313" key="3">
    <source>
        <dbReference type="EMBL" id="CAE0702510.1"/>
    </source>
</evidence>
<name>A0A7S4A481_9STRA</name>
<dbReference type="Proteomes" id="UP000789595">
    <property type="component" value="Unassembled WGS sequence"/>
</dbReference>
<reference evidence="3" key="1">
    <citation type="submission" date="2021-01" db="EMBL/GenBank/DDBJ databases">
        <authorList>
            <person name="Corre E."/>
            <person name="Pelletier E."/>
            <person name="Niang G."/>
            <person name="Scheremetjew M."/>
            <person name="Finn R."/>
            <person name="Kale V."/>
            <person name="Holt S."/>
            <person name="Cochrane G."/>
            <person name="Meng A."/>
            <person name="Brown T."/>
            <person name="Cohen L."/>
        </authorList>
    </citation>
    <scope>NUCLEOTIDE SEQUENCE</scope>
    <source>
        <strain evidence="3">CCMP1756</strain>
    </source>
</reference>
<gene>
    <name evidence="3" type="ORF">PCAL00307_LOCUS17955</name>
    <name evidence="4" type="ORF">PECAL_1P17810</name>
</gene>
<dbReference type="AlphaFoldDB" id="A0A7S4A481"/>
<dbReference type="PANTHER" id="PTHR46344">
    <property type="entry name" value="OS02G0202900 PROTEIN"/>
    <property type="match status" value="1"/>
</dbReference>
<reference evidence="4" key="2">
    <citation type="submission" date="2021-11" db="EMBL/GenBank/DDBJ databases">
        <authorList>
            <consortium name="Genoscope - CEA"/>
            <person name="William W."/>
        </authorList>
    </citation>
    <scope>NUCLEOTIDE SEQUENCE</scope>
</reference>
<dbReference type="PANTHER" id="PTHR46344:SF27">
    <property type="entry name" value="KELCH REPEAT SUPERFAMILY PROTEIN"/>
    <property type="match status" value="1"/>
</dbReference>
<dbReference type="SUPFAM" id="SSF117281">
    <property type="entry name" value="Kelch motif"/>
    <property type="match status" value="1"/>
</dbReference>
<dbReference type="EMBL" id="HBIW01020842">
    <property type="protein sequence ID" value="CAE0702510.1"/>
    <property type="molecule type" value="Transcribed_RNA"/>
</dbReference>
<keyword evidence="1" id="KW-0880">Kelch repeat</keyword>
<organism evidence="3">
    <name type="scientific">Pelagomonas calceolata</name>
    <dbReference type="NCBI Taxonomy" id="35677"/>
    <lineage>
        <taxon>Eukaryota</taxon>
        <taxon>Sar</taxon>
        <taxon>Stramenopiles</taxon>
        <taxon>Ochrophyta</taxon>
        <taxon>Pelagophyceae</taxon>
        <taxon>Pelagomonadales</taxon>
        <taxon>Pelagomonadaceae</taxon>
        <taxon>Pelagomonas</taxon>
    </lineage>
</organism>
<keyword evidence="5" id="KW-1185">Reference proteome</keyword>
<evidence type="ECO:0008006" key="6">
    <source>
        <dbReference type="Google" id="ProtNLM"/>
    </source>
</evidence>
<keyword evidence="2" id="KW-0677">Repeat</keyword>
<dbReference type="OrthoDB" id="191037at2759"/>
<evidence type="ECO:0000256" key="1">
    <source>
        <dbReference type="ARBA" id="ARBA00022441"/>
    </source>
</evidence>
<evidence type="ECO:0000256" key="2">
    <source>
        <dbReference type="ARBA" id="ARBA00022737"/>
    </source>
</evidence>
<dbReference type="EMBL" id="CAKKNE010000001">
    <property type="protein sequence ID" value="CAH0365343.1"/>
    <property type="molecule type" value="Genomic_DNA"/>
</dbReference>
<evidence type="ECO:0000313" key="5">
    <source>
        <dbReference type="Proteomes" id="UP000789595"/>
    </source>
</evidence>
<protein>
    <recommendedName>
        <fullName evidence="6">F-box domain-containing protein</fullName>
    </recommendedName>
</protein>
<evidence type="ECO:0000313" key="4">
    <source>
        <dbReference type="EMBL" id="CAH0365343.1"/>
    </source>
</evidence>